<sequence length="548" mass="64303">MTVAVGKKRLSKKLIPSEDKSCFDPTVLEQFSEKDDLKIKFESGNSQDRLFLGDLEQMAEGDSRIYLQKEVNEICLRGLMPKVYGFWVESAGKIFNYAFEITLKNGMSDSRWFDMRNKIIQKVVGATNYHKLLYGLSDQKLLGSQSDEAKLGFILQDYKKLNAAIHEFIDRPRFTVDKDYQWEHDNRDYRIDANSIKESIQHPDKIRKVYTPHNTLDYNIKANQYIKYILEDFRKLVIRRKTNLKDQPAKTLAIKDRFQQINHELAKLQSLIDEALMSDVLEQVDSHKSNLIPKTLILNPVYRAIFKEYQETEKQKLILEEFRKSHAEWNSTNELYELWAYFNLVDELIKKGWKQVRQSSLEKFKWDELKDDEKPILTTLTRGGQVLKVTYHKRINNILDPGQSPNEEGVFATTYHYKPDIFLELLNGKESLGLIVLDTKYKPLRNILYDPHLGKKERTAGDIDQLLSYKYALHKKDHQSGVQFPAIISVYGLLPDDQNTDDKNQQTTTERRKLLELLGIKIRKFNTEEDDLIEELESDIEHRLQLRK</sequence>
<dbReference type="AlphaFoldDB" id="A0A0R1SBM5"/>
<reference evidence="2 3" key="1">
    <citation type="journal article" date="2015" name="Genome Announc.">
        <title>Expanding the biotechnology potential of lactobacilli through comparative genomics of 213 strains and associated genera.</title>
        <authorList>
            <person name="Sun Z."/>
            <person name="Harris H.M."/>
            <person name="McCann A."/>
            <person name="Guo C."/>
            <person name="Argimon S."/>
            <person name="Zhang W."/>
            <person name="Yang X."/>
            <person name="Jeffery I.B."/>
            <person name="Cooney J.C."/>
            <person name="Kagawa T.F."/>
            <person name="Liu W."/>
            <person name="Song Y."/>
            <person name="Salvetti E."/>
            <person name="Wrobel A."/>
            <person name="Rasinkangas P."/>
            <person name="Parkhill J."/>
            <person name="Rea M.C."/>
            <person name="O'Sullivan O."/>
            <person name="Ritari J."/>
            <person name="Douillard F.P."/>
            <person name="Paul Ross R."/>
            <person name="Yang R."/>
            <person name="Briner A.E."/>
            <person name="Felis G.E."/>
            <person name="de Vos W.M."/>
            <person name="Barrangou R."/>
            <person name="Klaenhammer T.R."/>
            <person name="Caufield P.W."/>
            <person name="Cui Y."/>
            <person name="Zhang H."/>
            <person name="O'Toole P.W."/>
        </authorList>
    </citation>
    <scope>NUCLEOTIDE SEQUENCE [LARGE SCALE GENOMIC DNA]</scope>
    <source>
        <strain evidence="2 3">DSM 14857</strain>
    </source>
</reference>
<evidence type="ECO:0000313" key="3">
    <source>
        <dbReference type="Proteomes" id="UP000051647"/>
    </source>
</evidence>
<dbReference type="InterPro" id="IPR007505">
    <property type="entry name" value="PDDEXK_7"/>
</dbReference>
<organism evidence="2 3">
    <name type="scientific">Companilactobacillus versmoldensis DSM 14857 = KCTC 3814</name>
    <dbReference type="NCBI Taxonomy" id="1423815"/>
    <lineage>
        <taxon>Bacteria</taxon>
        <taxon>Bacillati</taxon>
        <taxon>Bacillota</taxon>
        <taxon>Bacilli</taxon>
        <taxon>Lactobacillales</taxon>
        <taxon>Lactobacillaceae</taxon>
        <taxon>Companilactobacillus</taxon>
    </lineage>
</organism>
<evidence type="ECO:0000313" key="2">
    <source>
        <dbReference type="EMBL" id="KRL66348.1"/>
    </source>
</evidence>
<proteinExistence type="predicted"/>
<gene>
    <name evidence="2" type="ORF">FC27_GL000619</name>
</gene>
<dbReference type="Pfam" id="PF09823">
    <property type="entry name" value="DUF2357"/>
    <property type="match status" value="1"/>
</dbReference>
<dbReference type="PATRIC" id="fig|1423815.3.peg.627"/>
<protein>
    <recommendedName>
        <fullName evidence="1">DUF2357 domain-containing protein</fullName>
    </recommendedName>
</protein>
<dbReference type="InterPro" id="IPR018633">
    <property type="entry name" value="DUF2357"/>
</dbReference>
<feature type="domain" description="DUF2357" evidence="1">
    <location>
        <begin position="150"/>
        <end position="289"/>
    </location>
</feature>
<keyword evidence="3" id="KW-1185">Reference proteome</keyword>
<dbReference type="Proteomes" id="UP000051647">
    <property type="component" value="Unassembled WGS sequence"/>
</dbReference>
<comment type="caution">
    <text evidence="2">The sequence shown here is derived from an EMBL/GenBank/DDBJ whole genome shotgun (WGS) entry which is preliminary data.</text>
</comment>
<name>A0A0R1SBM5_9LACO</name>
<dbReference type="STRING" id="1423815.FC27_GL000619"/>
<dbReference type="Pfam" id="PF04411">
    <property type="entry name" value="PDDEXK_7"/>
    <property type="match status" value="1"/>
</dbReference>
<dbReference type="eggNOG" id="ENOG50303VU">
    <property type="taxonomic scope" value="Bacteria"/>
</dbReference>
<accession>A0A0R1SBM5</accession>
<evidence type="ECO:0000259" key="1">
    <source>
        <dbReference type="Pfam" id="PF09823"/>
    </source>
</evidence>
<dbReference type="EMBL" id="AZFA01000015">
    <property type="protein sequence ID" value="KRL66348.1"/>
    <property type="molecule type" value="Genomic_DNA"/>
</dbReference>